<gene>
    <name evidence="3" type="ORF">DSLASN_06110</name>
</gene>
<dbReference type="PIRSF" id="PIRSF006054">
    <property type="entry name" value="UCP006054"/>
    <property type="match status" value="1"/>
</dbReference>
<name>A0ABM7PD01_9BACT</name>
<reference evidence="3 4" key="1">
    <citation type="submission" date="2021-02" db="EMBL/GenBank/DDBJ databases">
        <title>Complete genome of Desulfoluna sp. strain ASN36.</title>
        <authorList>
            <person name="Takahashi A."/>
            <person name="Kojima H."/>
            <person name="Fukui M."/>
        </authorList>
    </citation>
    <scope>NUCLEOTIDE SEQUENCE [LARGE SCALE GENOMIC DNA]</scope>
    <source>
        <strain evidence="3 4">ASN36</strain>
    </source>
</reference>
<organism evidence="3 4">
    <name type="scientific">Desulfoluna limicola</name>
    <dbReference type="NCBI Taxonomy" id="2810562"/>
    <lineage>
        <taxon>Bacteria</taxon>
        <taxon>Pseudomonadati</taxon>
        <taxon>Thermodesulfobacteriota</taxon>
        <taxon>Desulfobacteria</taxon>
        <taxon>Desulfobacterales</taxon>
        <taxon>Desulfolunaceae</taxon>
        <taxon>Desulfoluna</taxon>
    </lineage>
</organism>
<dbReference type="InterPro" id="IPR005130">
    <property type="entry name" value="Ser_deHydtase-like_asu"/>
</dbReference>
<sequence>MRDFTVKEILKHQVAPALGCTEPVAIALGAAAAASLLEGGPIDALNVWVDGNIFKNGFSVAIPAGEGLSGIDTSSALGAVGGDPALGLEVLGSIDDEAVKAALAFLKAGKVTIEIMEERGLYIRTQVVSGEDTAESVIKGLHDHIVSLSRNGVEVTDSPLLCEPVGEGGTSRNDEMEAWLKSLSLAEIIDLTDAFDAEDMAFLEEGINVNVRLAEHGLKHGGGLGIGKALDRLVRQKILNKDMLVAAKMLTAAASDARMGGAKLPAMSSAGSGNHGLTAILPIWAVKDFIECDHDTVLKAVGLSHMVTAYVKAHTGRLSAVCGCSVAAGAGATSGIVYMMGGDVHHTAGAITNLIEDLAGVICDGAKAGCALKLNTAAGSAVQSALFALQGVNVQETDGIIGGSPEKTIANMGTLSTQGMIETDRTILKIMLAKKIVE</sequence>
<dbReference type="EMBL" id="AP024488">
    <property type="protein sequence ID" value="BCS94979.1"/>
    <property type="molecule type" value="Genomic_DNA"/>
</dbReference>
<dbReference type="InterPro" id="IPR021144">
    <property type="entry name" value="UPF0597"/>
</dbReference>
<dbReference type="Proteomes" id="UP001320148">
    <property type="component" value="Chromosome"/>
</dbReference>
<evidence type="ECO:0000313" key="4">
    <source>
        <dbReference type="Proteomes" id="UP001320148"/>
    </source>
</evidence>
<dbReference type="RefSeq" id="WP_236891273.1">
    <property type="nucleotide sequence ID" value="NZ_AP024488.1"/>
</dbReference>
<dbReference type="PANTHER" id="PTHR30501">
    <property type="entry name" value="UPF0597 PROTEIN YHAM"/>
    <property type="match status" value="1"/>
</dbReference>
<evidence type="ECO:0000259" key="2">
    <source>
        <dbReference type="Pfam" id="PF03313"/>
    </source>
</evidence>
<accession>A0ABM7PD01</accession>
<keyword evidence="4" id="KW-1185">Reference proteome</keyword>
<feature type="domain" description="Serine dehydratase-like alpha subunit" evidence="2">
    <location>
        <begin position="192"/>
        <end position="429"/>
    </location>
</feature>
<dbReference type="PANTHER" id="PTHR30501:SF2">
    <property type="entry name" value="UPF0597 PROTEIN YHAM"/>
    <property type="match status" value="1"/>
</dbReference>
<protein>
    <recommendedName>
        <fullName evidence="1">UPF0597 protein DSLASN_06110</fullName>
    </recommendedName>
</protein>
<proteinExistence type="inferred from homology"/>
<dbReference type="HAMAP" id="MF_01845">
    <property type="entry name" value="UPF0597"/>
    <property type="match status" value="1"/>
</dbReference>
<comment type="similarity">
    <text evidence="1">Belongs to the UPF0597 family.</text>
</comment>
<dbReference type="Pfam" id="PF03313">
    <property type="entry name" value="SDH_alpha"/>
    <property type="match status" value="1"/>
</dbReference>
<evidence type="ECO:0000313" key="3">
    <source>
        <dbReference type="EMBL" id="BCS94979.1"/>
    </source>
</evidence>
<evidence type="ECO:0000256" key="1">
    <source>
        <dbReference type="HAMAP-Rule" id="MF_01845"/>
    </source>
</evidence>